<evidence type="ECO:0000313" key="2">
    <source>
        <dbReference type="Proteomes" id="UP000637061"/>
    </source>
</evidence>
<comment type="caution">
    <text evidence="1">The sequence shown here is derived from an EMBL/GenBank/DDBJ whole genome shotgun (WGS) entry which is preliminary data.</text>
</comment>
<dbReference type="Proteomes" id="UP000637061">
    <property type="component" value="Unassembled WGS sequence"/>
</dbReference>
<organism evidence="1 2">
    <name type="scientific">Pseudomonas putida</name>
    <name type="common">Arthrobacter siderocapsulatus</name>
    <dbReference type="NCBI Taxonomy" id="303"/>
    <lineage>
        <taxon>Bacteria</taxon>
        <taxon>Pseudomonadati</taxon>
        <taxon>Pseudomonadota</taxon>
        <taxon>Gammaproteobacteria</taxon>
        <taxon>Pseudomonadales</taxon>
        <taxon>Pseudomonadaceae</taxon>
        <taxon>Pseudomonas</taxon>
    </lineage>
</organism>
<reference evidence="1" key="1">
    <citation type="submission" date="2020-12" db="EMBL/GenBank/DDBJ databases">
        <title>Enhanced detection system for hospital associated transmission using whole genome sequencing surveillance.</title>
        <authorList>
            <person name="Harrison L.H."/>
            <person name="Van Tyne D."/>
            <person name="Marsh J.W."/>
            <person name="Griffith M.P."/>
            <person name="Snyder D.J."/>
            <person name="Cooper V.S."/>
            <person name="Mustapha M."/>
        </authorList>
    </citation>
    <scope>NUCLEOTIDE SEQUENCE</scope>
    <source>
        <strain evidence="1">PSB00042</strain>
    </source>
</reference>
<accession>A0A8I1JJP7</accession>
<gene>
    <name evidence="1" type="ORF">JEU22_01685</name>
</gene>
<dbReference type="EMBL" id="JAEHTE010000001">
    <property type="protein sequence ID" value="MBI6882610.1"/>
    <property type="molecule type" value="Genomic_DNA"/>
</dbReference>
<evidence type="ECO:0000313" key="1">
    <source>
        <dbReference type="EMBL" id="MBI6882610.1"/>
    </source>
</evidence>
<name>A0A8I1JJP7_PSEPU</name>
<dbReference type="RefSeq" id="WP_198746223.1">
    <property type="nucleotide sequence ID" value="NZ_JAEHTE010000001.1"/>
</dbReference>
<proteinExistence type="predicted"/>
<sequence length="107" mass="12000">MAAKYTEAQIKLFGEWLAGRLDEVDQRLLQAMSDTVGLSNWTTFEQPMKKHCSQYARDNEGRFGLKNAKQYAAVGEVLCDLVKKGEITFPGVDFTKGIEKSRVPLNA</sequence>
<dbReference type="AlphaFoldDB" id="A0A8I1JJP7"/>
<protein>
    <submittedName>
        <fullName evidence="1">Uncharacterized protein</fullName>
    </submittedName>
</protein>